<reference evidence="1 2" key="1">
    <citation type="journal article" date="2020" name="Front. Microbiol.">
        <title>Phenotypic and Genetic Characterization of the Cheese Ripening Yeast Geotrichum candidum.</title>
        <authorList>
            <person name="Perkins V."/>
            <person name="Vignola S."/>
            <person name="Lessard M.H."/>
            <person name="Plante P.L."/>
            <person name="Corbeil J."/>
            <person name="Dugat-Bony E."/>
            <person name="Frenette M."/>
            <person name="Labrie S."/>
        </authorList>
    </citation>
    <scope>NUCLEOTIDE SEQUENCE [LARGE SCALE GENOMIC DNA]</scope>
    <source>
        <strain evidence="1 2">LMA-1147</strain>
    </source>
</reference>
<organism evidence="1 2">
    <name type="scientific">Geotrichum galactomycetum</name>
    <dbReference type="NCBI Taxonomy" id="27317"/>
    <lineage>
        <taxon>Eukaryota</taxon>
        <taxon>Fungi</taxon>
        <taxon>Dikarya</taxon>
        <taxon>Ascomycota</taxon>
        <taxon>Saccharomycotina</taxon>
        <taxon>Dipodascomycetes</taxon>
        <taxon>Dipodascales</taxon>
        <taxon>Dipodascaceae</taxon>
        <taxon>Geotrichum</taxon>
    </lineage>
</organism>
<dbReference type="Proteomes" id="UP000744676">
    <property type="component" value="Unassembled WGS sequence"/>
</dbReference>
<proteinExistence type="predicted"/>
<comment type="caution">
    <text evidence="1">The sequence shown here is derived from an EMBL/GenBank/DDBJ whole genome shotgun (WGS) entry which is preliminary data.</text>
</comment>
<name>A0ACB6V351_9ASCO</name>
<sequence length="422" mass="46582">MSLGLFKIDSSKVDSALDSLFSQTAGPVARPTRKVVDTPEESGDVAEKSETVEDEASSSAENASGSEDNAAPSVKRKRAAEEDDADDVETRYLQKLLDDDEEDAAPVSKEAEEKYAAEAKASKSSKAELTHETLVHESLTNNTEVEKADSTLFIGNLPSTVITDKSKFKEFKKFLSSKGGKIASVRFRSIAFSEMLPRKAAFVLHKFHSSRETVNAYAVFDSPENARLALALNGTIFEDHHLRVDSVSHPGKQDNKRSIFVGNLDFEIDEEPLWRHFGDCGEIEYVRIVRDSKTNVGKGFGYVQFKDPVAVTKAVMLHENPLGDAKGRKLRVTRARNVKKTESVRDSTIKNKAKKVRLTNDERTKLGRARTVVGKAGRAEINAVLEGTRASKGDAVRGIKNGGKRKKPRIRERSTKFKAGRK</sequence>
<protein>
    <submittedName>
        <fullName evidence="1">Uncharacterized protein</fullName>
    </submittedName>
</protein>
<keyword evidence="2" id="KW-1185">Reference proteome</keyword>
<dbReference type="EMBL" id="QVQA01000089">
    <property type="protein sequence ID" value="KAF5096440.1"/>
    <property type="molecule type" value="Genomic_DNA"/>
</dbReference>
<accession>A0ACB6V351</accession>
<evidence type="ECO:0000313" key="2">
    <source>
        <dbReference type="Proteomes" id="UP000744676"/>
    </source>
</evidence>
<gene>
    <name evidence="1" type="ORF">D0Z00_002772</name>
</gene>
<evidence type="ECO:0000313" key="1">
    <source>
        <dbReference type="EMBL" id="KAF5096440.1"/>
    </source>
</evidence>